<dbReference type="RefSeq" id="WP_274322380.1">
    <property type="nucleotide sequence ID" value="NZ_CP118158.1"/>
</dbReference>
<sequence length="646" mass="69403">MVSESVYLGLVAVSTLVAATVAVWLWDDDGSVPGRLFAGVAALYALTGAFVLGELLAATRALSVALFGVHSAVATLIPLAWFLFALAYTGNLRRIPRAAIAAICGAYAVYVALQATNTYHHLVWSGYEFTATPFPYVTAEPTALAFGFFLPQTLVYYGVLGLLGAYLLFGSGVRRTQTAALFVGYLSSFLVLNAWFFGVLPGPLDGALVVGSTWSLALASWAVFRHQLFDLAPLARETVLEILDDAVVVVDSERRLLDYNRSATAAFPELVGHEGGHIDAVIPELVETREASDDAENATERASAGTSAAAGASVAAVAETTDESVDRAVPGPFVPSFTRFEDGRVREYHVTASPLTVRGTVEGYTLVLRDVTEDRQRVRDLEQQTTQRERFASTLSHDLRNPLNVAHGRVQIAREGGGDEHLAKATEALERMDQIVQDTLTLAREGETIEDRERVDLATVARDAWETTETGEATLEVTPEAEMRVYADATRLQSVFENLYRNALDHAGPSVTVTVGRTDDGFFVADDGPGVPPADREQVFEYAYTTAEDGTGLGLAIVDAVARAHGWDVAMTDSDLGVTDGGDGAEVEREGEARQRSPGAKVVFSGVDVVEGAAGVRRERGDSPENEQGDDPENEHDDAENERADV</sequence>
<dbReference type="Gene3D" id="1.10.287.130">
    <property type="match status" value="1"/>
</dbReference>
<feature type="compositionally biased region" description="Acidic residues" evidence="6">
    <location>
        <begin position="624"/>
        <end position="640"/>
    </location>
</feature>
<dbReference type="PROSITE" id="PS50109">
    <property type="entry name" value="HIS_KIN"/>
    <property type="match status" value="1"/>
</dbReference>
<dbReference type="PANTHER" id="PTHR43711:SF1">
    <property type="entry name" value="HISTIDINE KINASE 1"/>
    <property type="match status" value="1"/>
</dbReference>
<name>A0ABD5YAF9_9EURY</name>
<gene>
    <name evidence="9" type="ORF">ACFQMA_15820</name>
</gene>
<feature type="transmembrane region" description="Helical" evidence="7">
    <location>
        <begin position="64"/>
        <end position="86"/>
    </location>
</feature>
<dbReference type="SUPFAM" id="SSF55785">
    <property type="entry name" value="PYP-like sensor domain (PAS domain)"/>
    <property type="match status" value="1"/>
</dbReference>
<keyword evidence="10" id="KW-1185">Reference proteome</keyword>
<dbReference type="EMBL" id="JBHTAS010000001">
    <property type="protein sequence ID" value="MFC7141294.1"/>
    <property type="molecule type" value="Genomic_DNA"/>
</dbReference>
<reference evidence="9 10" key="1">
    <citation type="journal article" date="2019" name="Int. J. Syst. Evol. Microbiol.">
        <title>The Global Catalogue of Microorganisms (GCM) 10K type strain sequencing project: providing services to taxonomists for standard genome sequencing and annotation.</title>
        <authorList>
            <consortium name="The Broad Institute Genomics Platform"/>
            <consortium name="The Broad Institute Genome Sequencing Center for Infectious Disease"/>
            <person name="Wu L."/>
            <person name="Ma J."/>
        </authorList>
    </citation>
    <scope>NUCLEOTIDE SEQUENCE [LARGE SCALE GENOMIC DNA]</scope>
    <source>
        <strain evidence="9 10">XZYJT29</strain>
    </source>
</reference>
<dbReference type="Proteomes" id="UP001596432">
    <property type="component" value="Unassembled WGS sequence"/>
</dbReference>
<dbReference type="GO" id="GO:0000160">
    <property type="term" value="P:phosphorelay signal transduction system"/>
    <property type="evidence" value="ECO:0007669"/>
    <property type="project" value="UniProtKB-KW"/>
</dbReference>
<dbReference type="CDD" id="cd00082">
    <property type="entry name" value="HisKA"/>
    <property type="match status" value="1"/>
</dbReference>
<dbReference type="InterPro" id="IPR036890">
    <property type="entry name" value="HATPase_C_sf"/>
</dbReference>
<dbReference type="SUPFAM" id="SSF47384">
    <property type="entry name" value="Homodimeric domain of signal transducing histidine kinase"/>
    <property type="match status" value="1"/>
</dbReference>
<dbReference type="Pfam" id="PF00512">
    <property type="entry name" value="HisKA"/>
    <property type="match status" value="1"/>
</dbReference>
<proteinExistence type="predicted"/>
<dbReference type="SMART" id="SM00387">
    <property type="entry name" value="HATPase_c"/>
    <property type="match status" value="1"/>
</dbReference>
<keyword evidence="5" id="KW-0902">Two-component regulatory system</keyword>
<dbReference type="InterPro" id="IPR031621">
    <property type="entry name" value="HisKA_7TM"/>
</dbReference>
<dbReference type="GeneID" id="78821603"/>
<evidence type="ECO:0000313" key="10">
    <source>
        <dbReference type="Proteomes" id="UP001596432"/>
    </source>
</evidence>
<feature type="transmembrane region" description="Helical" evidence="7">
    <location>
        <begin position="98"/>
        <end position="116"/>
    </location>
</feature>
<feature type="compositionally biased region" description="Basic and acidic residues" evidence="6">
    <location>
        <begin position="586"/>
        <end position="595"/>
    </location>
</feature>
<dbReference type="Gene3D" id="3.30.450.20">
    <property type="entry name" value="PAS domain"/>
    <property type="match status" value="1"/>
</dbReference>
<evidence type="ECO:0000256" key="7">
    <source>
        <dbReference type="SAM" id="Phobius"/>
    </source>
</evidence>
<evidence type="ECO:0000256" key="2">
    <source>
        <dbReference type="ARBA" id="ARBA00012438"/>
    </source>
</evidence>
<dbReference type="SMART" id="SM00388">
    <property type="entry name" value="HisKA"/>
    <property type="match status" value="1"/>
</dbReference>
<feature type="transmembrane region" description="Helical" evidence="7">
    <location>
        <begin position="37"/>
        <end position="58"/>
    </location>
</feature>
<dbReference type="InterPro" id="IPR035965">
    <property type="entry name" value="PAS-like_dom_sf"/>
</dbReference>
<dbReference type="PANTHER" id="PTHR43711">
    <property type="entry name" value="TWO-COMPONENT HISTIDINE KINASE"/>
    <property type="match status" value="1"/>
</dbReference>
<dbReference type="Pfam" id="PF16927">
    <property type="entry name" value="HisKA_7TM"/>
    <property type="match status" value="1"/>
</dbReference>
<evidence type="ECO:0000256" key="1">
    <source>
        <dbReference type="ARBA" id="ARBA00000085"/>
    </source>
</evidence>
<keyword evidence="7" id="KW-0812">Transmembrane</keyword>
<accession>A0ABD5YAF9</accession>
<dbReference type="InterPro" id="IPR003661">
    <property type="entry name" value="HisK_dim/P_dom"/>
</dbReference>
<feature type="region of interest" description="Disordered" evidence="6">
    <location>
        <begin position="575"/>
        <end position="646"/>
    </location>
</feature>
<evidence type="ECO:0000256" key="6">
    <source>
        <dbReference type="SAM" id="MobiDB-lite"/>
    </source>
</evidence>
<dbReference type="AlphaFoldDB" id="A0ABD5YAF9"/>
<evidence type="ECO:0000259" key="8">
    <source>
        <dbReference type="PROSITE" id="PS50109"/>
    </source>
</evidence>
<evidence type="ECO:0000256" key="4">
    <source>
        <dbReference type="ARBA" id="ARBA00022777"/>
    </source>
</evidence>
<dbReference type="InterPro" id="IPR036097">
    <property type="entry name" value="HisK_dim/P_sf"/>
</dbReference>
<evidence type="ECO:0000313" key="9">
    <source>
        <dbReference type="EMBL" id="MFC7141294.1"/>
    </source>
</evidence>
<evidence type="ECO:0000256" key="5">
    <source>
        <dbReference type="ARBA" id="ARBA00023012"/>
    </source>
</evidence>
<feature type="region of interest" description="Disordered" evidence="6">
    <location>
        <begin position="289"/>
        <end position="310"/>
    </location>
</feature>
<feature type="transmembrane region" description="Helical" evidence="7">
    <location>
        <begin position="143"/>
        <end position="169"/>
    </location>
</feature>
<dbReference type="Gene3D" id="3.30.565.10">
    <property type="entry name" value="Histidine kinase-like ATPase, C-terminal domain"/>
    <property type="match status" value="1"/>
</dbReference>
<dbReference type="InterPro" id="IPR005467">
    <property type="entry name" value="His_kinase_dom"/>
</dbReference>
<dbReference type="GO" id="GO:0004673">
    <property type="term" value="F:protein histidine kinase activity"/>
    <property type="evidence" value="ECO:0007669"/>
    <property type="project" value="UniProtKB-EC"/>
</dbReference>
<dbReference type="EC" id="2.7.13.3" evidence="2"/>
<keyword evidence="7" id="KW-0472">Membrane</keyword>
<feature type="transmembrane region" description="Helical" evidence="7">
    <location>
        <begin position="6"/>
        <end position="25"/>
    </location>
</feature>
<keyword evidence="7" id="KW-1133">Transmembrane helix</keyword>
<dbReference type="SUPFAM" id="SSF55874">
    <property type="entry name" value="ATPase domain of HSP90 chaperone/DNA topoisomerase II/histidine kinase"/>
    <property type="match status" value="1"/>
</dbReference>
<dbReference type="InterPro" id="IPR050736">
    <property type="entry name" value="Sensor_HK_Regulatory"/>
</dbReference>
<organism evidence="9 10">
    <name type="scientific">Halosimplex aquaticum</name>
    <dbReference type="NCBI Taxonomy" id="3026162"/>
    <lineage>
        <taxon>Archaea</taxon>
        <taxon>Methanobacteriati</taxon>
        <taxon>Methanobacteriota</taxon>
        <taxon>Stenosarchaea group</taxon>
        <taxon>Halobacteria</taxon>
        <taxon>Halobacteriales</taxon>
        <taxon>Haloarculaceae</taxon>
        <taxon>Halosimplex</taxon>
    </lineage>
</organism>
<dbReference type="InterPro" id="IPR003594">
    <property type="entry name" value="HATPase_dom"/>
</dbReference>
<comment type="caution">
    <text evidence="9">The sequence shown here is derived from an EMBL/GenBank/DDBJ whole genome shotgun (WGS) entry which is preliminary data.</text>
</comment>
<feature type="transmembrane region" description="Helical" evidence="7">
    <location>
        <begin position="181"/>
        <end position="200"/>
    </location>
</feature>
<keyword evidence="3" id="KW-0808">Transferase</keyword>
<comment type="catalytic activity">
    <reaction evidence="1">
        <text>ATP + protein L-histidine = ADP + protein N-phospho-L-histidine.</text>
        <dbReference type="EC" id="2.7.13.3"/>
    </reaction>
</comment>
<evidence type="ECO:0000256" key="3">
    <source>
        <dbReference type="ARBA" id="ARBA00022679"/>
    </source>
</evidence>
<keyword evidence="4 9" id="KW-0418">Kinase</keyword>
<dbReference type="Pfam" id="PF02518">
    <property type="entry name" value="HATPase_c"/>
    <property type="match status" value="1"/>
</dbReference>
<feature type="compositionally biased region" description="Low complexity" evidence="6">
    <location>
        <begin position="300"/>
        <end position="310"/>
    </location>
</feature>
<protein>
    <recommendedName>
        <fullName evidence="2">histidine kinase</fullName>
        <ecNumber evidence="2">2.7.13.3</ecNumber>
    </recommendedName>
</protein>
<feature type="domain" description="Histidine kinase" evidence="8">
    <location>
        <begin position="394"/>
        <end position="569"/>
    </location>
</feature>